<dbReference type="GO" id="GO:0022627">
    <property type="term" value="C:cytosolic small ribosomal subunit"/>
    <property type="evidence" value="ECO:0007669"/>
    <property type="project" value="TreeGrafter"/>
</dbReference>
<sequence>MTRLAATETEVPVIINGQNIELTPALVEHVNKRIGGQINKLASNGAIQECDVILSVSKNPKVKNGHRVEVVTNLKGTSIICHNESPDMYASIDAASHALYRKLCKYKDNRVAGWHGGEKMGNDIMEVLENLEDVSEYTATPVAEEYVDPEAPTITKVKNFDLTKPMSVQEAVFALDYIDHDFYVFRNAETNEISVVYKRHVGGIGLVEP</sequence>
<dbReference type="eggNOG" id="ENOG502QQ0F">
    <property type="taxonomic scope" value="Eukaryota"/>
</dbReference>
<dbReference type="SUPFAM" id="SSF69754">
    <property type="entry name" value="Ribosome binding protein Y (YfiA homologue)"/>
    <property type="match status" value="1"/>
</dbReference>
<dbReference type="CDD" id="cd00552">
    <property type="entry name" value="RaiA"/>
    <property type="match status" value="1"/>
</dbReference>
<dbReference type="RefSeq" id="XP_002185384.1">
    <property type="nucleotide sequence ID" value="XM_002185348.1"/>
</dbReference>
<dbReference type="AlphaFoldDB" id="B7GE66"/>
<dbReference type="NCBIfam" id="TIGR00741">
    <property type="entry name" value="yfiA"/>
    <property type="match status" value="1"/>
</dbReference>
<dbReference type="GO" id="GO:0045900">
    <property type="term" value="P:negative regulation of translational elongation"/>
    <property type="evidence" value="ECO:0007669"/>
    <property type="project" value="TreeGrafter"/>
</dbReference>
<dbReference type="KEGG" id="pti:PHATRDRAFT_16962"/>
<dbReference type="Proteomes" id="UP000000759">
    <property type="component" value="Chromosome 30"/>
</dbReference>
<dbReference type="InterPro" id="IPR038416">
    <property type="entry name" value="Ribosom_S30AE_C_sf"/>
</dbReference>
<dbReference type="InterPro" id="IPR036567">
    <property type="entry name" value="RHF-like"/>
</dbReference>
<evidence type="ECO:0000256" key="1">
    <source>
        <dbReference type="ARBA" id="ARBA00022845"/>
    </source>
</evidence>
<gene>
    <name evidence="3" type="ORF">PHATRDRAFT_16962</name>
</gene>
<dbReference type="OrthoDB" id="10253151at2759"/>
<keyword evidence="1" id="KW-0810">Translation regulation</keyword>
<organism evidence="3 4">
    <name type="scientific">Phaeodactylum tricornutum (strain CCAP 1055/1)</name>
    <dbReference type="NCBI Taxonomy" id="556484"/>
    <lineage>
        <taxon>Eukaryota</taxon>
        <taxon>Sar</taxon>
        <taxon>Stramenopiles</taxon>
        <taxon>Ochrophyta</taxon>
        <taxon>Bacillariophyta</taxon>
        <taxon>Bacillariophyceae</taxon>
        <taxon>Bacillariophycidae</taxon>
        <taxon>Naviculales</taxon>
        <taxon>Phaeodactylaceae</taxon>
        <taxon>Phaeodactylum</taxon>
    </lineage>
</organism>
<protein>
    <recommendedName>
        <fullName evidence="2">Sigma 54 modulation/S30EA ribosomal protein C-terminal domain-containing protein</fullName>
    </recommendedName>
</protein>
<dbReference type="InterPro" id="IPR032528">
    <property type="entry name" value="Ribosom_S30AE_C"/>
</dbReference>
<dbReference type="SMR" id="B7GE66"/>
<dbReference type="InParanoid" id="B7GE66"/>
<dbReference type="InterPro" id="IPR050574">
    <property type="entry name" value="HPF/YfiA_ribosome-assoc"/>
</dbReference>
<dbReference type="STRING" id="556484.B7GE66"/>
<dbReference type="Pfam" id="PF16321">
    <property type="entry name" value="Ribosom_S30AE_C"/>
    <property type="match status" value="1"/>
</dbReference>
<dbReference type="PaxDb" id="2850-Phatr16962"/>
<name>B7GE66_PHATC</name>
<dbReference type="Pfam" id="PF02482">
    <property type="entry name" value="Ribosomal_S30AE"/>
    <property type="match status" value="1"/>
</dbReference>
<dbReference type="GeneID" id="7199311"/>
<dbReference type="PANTHER" id="PTHR33231:SF1">
    <property type="entry name" value="30S RIBOSOMAL PROTEIN"/>
    <property type="match status" value="1"/>
</dbReference>
<evidence type="ECO:0000313" key="3">
    <source>
        <dbReference type="EMBL" id="EEC43053.1"/>
    </source>
</evidence>
<feature type="domain" description="Sigma 54 modulation/S30EA ribosomal protein C-terminal" evidence="2">
    <location>
        <begin position="150"/>
        <end position="206"/>
    </location>
</feature>
<dbReference type="Gene3D" id="3.30.505.50">
    <property type="entry name" value="Sigma 54 modulation/S30EA ribosomal protein, C-terminal domain"/>
    <property type="match status" value="1"/>
</dbReference>
<proteinExistence type="predicted"/>
<dbReference type="GO" id="GO:0043024">
    <property type="term" value="F:ribosomal small subunit binding"/>
    <property type="evidence" value="ECO:0007669"/>
    <property type="project" value="TreeGrafter"/>
</dbReference>
<keyword evidence="4" id="KW-1185">Reference proteome</keyword>
<dbReference type="HOGENOM" id="CLU_071472_0_2_1"/>
<dbReference type="Gene3D" id="3.30.160.100">
    <property type="entry name" value="Ribosome hibernation promotion factor-like"/>
    <property type="match status" value="1"/>
</dbReference>
<reference evidence="3 4" key="1">
    <citation type="journal article" date="2008" name="Nature">
        <title>The Phaeodactylum genome reveals the evolutionary history of diatom genomes.</title>
        <authorList>
            <person name="Bowler C."/>
            <person name="Allen A.E."/>
            <person name="Badger J.H."/>
            <person name="Grimwood J."/>
            <person name="Jabbari K."/>
            <person name="Kuo A."/>
            <person name="Maheswari U."/>
            <person name="Martens C."/>
            <person name="Maumus F."/>
            <person name="Otillar R.P."/>
            <person name="Rayko E."/>
            <person name="Salamov A."/>
            <person name="Vandepoele K."/>
            <person name="Beszteri B."/>
            <person name="Gruber A."/>
            <person name="Heijde M."/>
            <person name="Katinka M."/>
            <person name="Mock T."/>
            <person name="Valentin K."/>
            <person name="Verret F."/>
            <person name="Berges J.A."/>
            <person name="Brownlee C."/>
            <person name="Cadoret J.P."/>
            <person name="Chiovitti A."/>
            <person name="Choi C.J."/>
            <person name="Coesel S."/>
            <person name="De Martino A."/>
            <person name="Detter J.C."/>
            <person name="Durkin C."/>
            <person name="Falciatore A."/>
            <person name="Fournet J."/>
            <person name="Haruta M."/>
            <person name="Huysman M.J."/>
            <person name="Jenkins B.D."/>
            <person name="Jiroutova K."/>
            <person name="Jorgensen R.E."/>
            <person name="Joubert Y."/>
            <person name="Kaplan A."/>
            <person name="Kroger N."/>
            <person name="Kroth P.G."/>
            <person name="La Roche J."/>
            <person name="Lindquist E."/>
            <person name="Lommer M."/>
            <person name="Martin-Jezequel V."/>
            <person name="Lopez P.J."/>
            <person name="Lucas S."/>
            <person name="Mangogna M."/>
            <person name="McGinnis K."/>
            <person name="Medlin L.K."/>
            <person name="Montsant A."/>
            <person name="Oudot-Le Secq M.P."/>
            <person name="Napoli C."/>
            <person name="Obornik M."/>
            <person name="Parker M.S."/>
            <person name="Petit J.L."/>
            <person name="Porcel B.M."/>
            <person name="Poulsen N."/>
            <person name="Robison M."/>
            <person name="Rychlewski L."/>
            <person name="Rynearson T.A."/>
            <person name="Schmutz J."/>
            <person name="Shapiro H."/>
            <person name="Siaut M."/>
            <person name="Stanley M."/>
            <person name="Sussman M.R."/>
            <person name="Taylor A.R."/>
            <person name="Vardi A."/>
            <person name="von Dassow P."/>
            <person name="Vyverman W."/>
            <person name="Willis A."/>
            <person name="Wyrwicz L.S."/>
            <person name="Rokhsar D.S."/>
            <person name="Weissenbach J."/>
            <person name="Armbrust E.V."/>
            <person name="Green B.R."/>
            <person name="Van de Peer Y."/>
            <person name="Grigoriev I.V."/>
        </authorList>
    </citation>
    <scope>NUCLEOTIDE SEQUENCE [LARGE SCALE GENOMIC DNA]</scope>
    <source>
        <strain evidence="3 4">CCAP 1055/1</strain>
    </source>
</reference>
<reference evidence="4" key="2">
    <citation type="submission" date="2008-08" db="EMBL/GenBank/DDBJ databases">
        <authorList>
            <consortium name="Diatom Consortium"/>
            <person name="Grigoriev I."/>
            <person name="Grimwood J."/>
            <person name="Kuo A."/>
            <person name="Otillar R.P."/>
            <person name="Salamov A."/>
            <person name="Detter J.C."/>
            <person name="Lindquist E."/>
            <person name="Shapiro H."/>
            <person name="Lucas S."/>
            <person name="Glavina del Rio T."/>
            <person name="Pitluck S."/>
            <person name="Rokhsar D."/>
            <person name="Bowler C."/>
        </authorList>
    </citation>
    <scope>GENOME REANNOTATION</scope>
    <source>
        <strain evidence="4">CCAP 1055/1</strain>
    </source>
</reference>
<dbReference type="PANTHER" id="PTHR33231">
    <property type="entry name" value="30S RIBOSOMAL PROTEIN"/>
    <property type="match status" value="1"/>
</dbReference>
<accession>B7GE66</accession>
<evidence type="ECO:0000259" key="2">
    <source>
        <dbReference type="Pfam" id="PF16321"/>
    </source>
</evidence>
<dbReference type="EMBL" id="CM000632">
    <property type="protein sequence ID" value="EEC43053.1"/>
    <property type="molecule type" value="Genomic_DNA"/>
</dbReference>
<dbReference type="InterPro" id="IPR003489">
    <property type="entry name" value="RHF/RaiA"/>
</dbReference>
<evidence type="ECO:0000313" key="4">
    <source>
        <dbReference type="Proteomes" id="UP000000759"/>
    </source>
</evidence>